<keyword evidence="10" id="KW-1185">Reference proteome</keyword>
<dbReference type="InterPro" id="IPR003717">
    <property type="entry name" value="RecO"/>
</dbReference>
<feature type="domain" description="DNA replication/recombination mediator RecO N-terminal" evidence="8">
    <location>
        <begin position="1"/>
        <end position="76"/>
    </location>
</feature>
<accession>A0A1M4N4G4</accession>
<evidence type="ECO:0000256" key="4">
    <source>
        <dbReference type="ARBA" id="ARBA00023172"/>
    </source>
</evidence>
<keyword evidence="5 7" id="KW-0234">DNA repair</keyword>
<dbReference type="Gene3D" id="1.20.1440.120">
    <property type="entry name" value="Recombination protein O, C-terminal domain"/>
    <property type="match status" value="1"/>
</dbReference>
<comment type="function">
    <text evidence="7">Involved in DNA repair and RecF pathway recombination.</text>
</comment>
<keyword evidence="3 7" id="KW-0227">DNA damage</keyword>
<dbReference type="Pfam" id="PF11967">
    <property type="entry name" value="RecO_N"/>
    <property type="match status" value="1"/>
</dbReference>
<dbReference type="InterPro" id="IPR012340">
    <property type="entry name" value="NA-bd_OB-fold"/>
</dbReference>
<sequence length="244" mass="26947">MEWRDQGILLSTRKHGETSAIIEVFTQDHGRHAGVVRGGVSRKIAPTLQPGNQVDVTWRARVEDQLGTFSVEPIRSRSAALADRVALAGLNATTALLRFALPEREAHHPLYIRSVTLMDLLAHPAAFPLAYLRWELELLEELGFGLDLTRCAVTGDMDDLAYVSPRSGRAVSSEGAGEWAPKLLPLPQCLLGQGPVTDTEILDGFRLTGYFLEHHLAKSFGDKPLPESRARFLDLLKRQTPAPR</sequence>
<dbReference type="PANTHER" id="PTHR33991:SF1">
    <property type="entry name" value="DNA REPAIR PROTEIN RECO"/>
    <property type="match status" value="1"/>
</dbReference>
<dbReference type="GO" id="GO:0006302">
    <property type="term" value="P:double-strand break repair"/>
    <property type="evidence" value="ECO:0007669"/>
    <property type="project" value="TreeGrafter"/>
</dbReference>
<dbReference type="GO" id="GO:0006310">
    <property type="term" value="P:DNA recombination"/>
    <property type="evidence" value="ECO:0007669"/>
    <property type="project" value="UniProtKB-UniRule"/>
</dbReference>
<dbReference type="RefSeq" id="WP_072709744.1">
    <property type="nucleotide sequence ID" value="NZ_FMJB01000066.1"/>
</dbReference>
<evidence type="ECO:0000256" key="2">
    <source>
        <dbReference type="ARBA" id="ARBA00021310"/>
    </source>
</evidence>
<evidence type="ECO:0000259" key="8">
    <source>
        <dbReference type="Pfam" id="PF11967"/>
    </source>
</evidence>
<name>A0A1M4N4G4_9RHOB</name>
<dbReference type="GO" id="GO:0043590">
    <property type="term" value="C:bacterial nucleoid"/>
    <property type="evidence" value="ECO:0007669"/>
    <property type="project" value="TreeGrafter"/>
</dbReference>
<protein>
    <recommendedName>
        <fullName evidence="2 7">DNA repair protein RecO</fullName>
    </recommendedName>
    <alternativeName>
        <fullName evidence="6 7">Recombination protein O</fullName>
    </alternativeName>
</protein>
<evidence type="ECO:0000256" key="3">
    <source>
        <dbReference type="ARBA" id="ARBA00022763"/>
    </source>
</evidence>
<dbReference type="InterPro" id="IPR037278">
    <property type="entry name" value="ARFGAP/RecO"/>
</dbReference>
<evidence type="ECO:0000256" key="5">
    <source>
        <dbReference type="ARBA" id="ARBA00023204"/>
    </source>
</evidence>
<dbReference type="EMBL" id="FMJB01000066">
    <property type="protein sequence ID" value="SCM69770.1"/>
    <property type="molecule type" value="Genomic_DNA"/>
</dbReference>
<reference evidence="10" key="1">
    <citation type="submission" date="2016-09" db="EMBL/GenBank/DDBJ databases">
        <authorList>
            <person name="Wibberg D."/>
        </authorList>
    </citation>
    <scope>NUCLEOTIDE SEQUENCE [LARGE SCALE GENOMIC DNA]</scope>
</reference>
<dbReference type="Proteomes" id="UP000184085">
    <property type="component" value="Unassembled WGS sequence"/>
</dbReference>
<dbReference type="InterPro" id="IPR022572">
    <property type="entry name" value="DNA_rep/recomb_RecO_N"/>
</dbReference>
<dbReference type="Gene3D" id="2.40.50.140">
    <property type="entry name" value="Nucleic acid-binding proteins"/>
    <property type="match status" value="1"/>
</dbReference>
<evidence type="ECO:0000256" key="1">
    <source>
        <dbReference type="ARBA" id="ARBA00007452"/>
    </source>
</evidence>
<organism evidence="9 10">
    <name type="scientific">Donghicola eburneus</name>
    <dbReference type="NCBI Taxonomy" id="393278"/>
    <lineage>
        <taxon>Bacteria</taxon>
        <taxon>Pseudomonadati</taxon>
        <taxon>Pseudomonadota</taxon>
        <taxon>Alphaproteobacteria</taxon>
        <taxon>Rhodobacterales</taxon>
        <taxon>Roseobacteraceae</taxon>
        <taxon>Donghicola</taxon>
    </lineage>
</organism>
<keyword evidence="4 7" id="KW-0233">DNA recombination</keyword>
<evidence type="ECO:0000256" key="6">
    <source>
        <dbReference type="ARBA" id="ARBA00033409"/>
    </source>
</evidence>
<comment type="similarity">
    <text evidence="1 7">Belongs to the RecO family.</text>
</comment>
<dbReference type="AlphaFoldDB" id="A0A1M4N4G4"/>
<gene>
    <name evidence="7 9" type="primary">recO</name>
    <name evidence="9" type="ORF">KARMA_4012</name>
</gene>
<dbReference type="PANTHER" id="PTHR33991">
    <property type="entry name" value="DNA REPAIR PROTEIN RECO"/>
    <property type="match status" value="1"/>
</dbReference>
<dbReference type="SUPFAM" id="SSF50249">
    <property type="entry name" value="Nucleic acid-binding proteins"/>
    <property type="match status" value="1"/>
</dbReference>
<evidence type="ECO:0000256" key="7">
    <source>
        <dbReference type="HAMAP-Rule" id="MF_00201"/>
    </source>
</evidence>
<evidence type="ECO:0000313" key="9">
    <source>
        <dbReference type="EMBL" id="SCM69770.1"/>
    </source>
</evidence>
<dbReference type="Pfam" id="PF02565">
    <property type="entry name" value="RecO_C"/>
    <property type="match status" value="1"/>
</dbReference>
<proteinExistence type="inferred from homology"/>
<dbReference type="SUPFAM" id="SSF57863">
    <property type="entry name" value="ArfGap/RecO-like zinc finger"/>
    <property type="match status" value="1"/>
</dbReference>
<dbReference type="HAMAP" id="MF_00201">
    <property type="entry name" value="RecO"/>
    <property type="match status" value="1"/>
</dbReference>
<evidence type="ECO:0000313" key="10">
    <source>
        <dbReference type="Proteomes" id="UP000184085"/>
    </source>
</evidence>
<dbReference type="InterPro" id="IPR042242">
    <property type="entry name" value="RecO_C"/>
</dbReference>
<dbReference type="NCBIfam" id="TIGR00613">
    <property type="entry name" value="reco"/>
    <property type="match status" value="1"/>
</dbReference>